<dbReference type="SMART" id="SM00020">
    <property type="entry name" value="Tryp_SPc"/>
    <property type="match status" value="1"/>
</dbReference>
<dbReference type="PANTHER" id="PTHR24276">
    <property type="entry name" value="POLYSERASE-RELATED"/>
    <property type="match status" value="1"/>
</dbReference>
<dbReference type="GO" id="GO:0004252">
    <property type="term" value="F:serine-type endopeptidase activity"/>
    <property type="evidence" value="ECO:0007669"/>
    <property type="project" value="InterPro"/>
</dbReference>
<comment type="similarity">
    <text evidence="1">Belongs to the peptidase S1 family.</text>
</comment>
<dbReference type="InterPro" id="IPR001314">
    <property type="entry name" value="Peptidase_S1A"/>
</dbReference>
<evidence type="ECO:0000259" key="5">
    <source>
        <dbReference type="PROSITE" id="PS50240"/>
    </source>
</evidence>
<dbReference type="PROSITE" id="PS50240">
    <property type="entry name" value="TRYPSIN_DOM"/>
    <property type="match status" value="1"/>
</dbReference>
<evidence type="ECO:0000313" key="7">
    <source>
        <dbReference type="Proteomes" id="UP000000863"/>
    </source>
</evidence>
<organismHost>
    <name type="scientific">Emiliania huxleyi</name>
    <name type="common">Coccolithophore</name>
    <name type="synonym">Pontosphaera huxleyi</name>
    <dbReference type="NCBI Taxonomy" id="2903"/>
</organismHost>
<dbReference type="PROSITE" id="PS00134">
    <property type="entry name" value="TRYPSIN_HIS"/>
    <property type="match status" value="1"/>
</dbReference>
<dbReference type="SUPFAM" id="SSF50494">
    <property type="entry name" value="Trypsin-like serine proteases"/>
    <property type="match status" value="1"/>
</dbReference>
<keyword evidence="4" id="KW-0812">Transmembrane</keyword>
<dbReference type="CDD" id="cd00190">
    <property type="entry name" value="Tryp_SPc"/>
    <property type="match status" value="1"/>
</dbReference>
<gene>
    <name evidence="6" type="ORF">EhV151</name>
</gene>
<evidence type="ECO:0000256" key="2">
    <source>
        <dbReference type="ARBA" id="ARBA00022801"/>
    </source>
</evidence>
<dbReference type="Pfam" id="PF00089">
    <property type="entry name" value="Trypsin"/>
    <property type="match status" value="1"/>
</dbReference>
<keyword evidence="2" id="KW-0378">Hydrolase</keyword>
<dbReference type="PRINTS" id="PR00722">
    <property type="entry name" value="CHYMOTRYPSIN"/>
</dbReference>
<evidence type="ECO:0000256" key="1">
    <source>
        <dbReference type="ARBA" id="ARBA00007664"/>
    </source>
</evidence>
<dbReference type="Proteomes" id="UP000000863">
    <property type="component" value="Segment"/>
</dbReference>
<dbReference type="GeneID" id="3654877"/>
<keyword evidence="4" id="KW-1133">Transmembrane helix</keyword>
<dbReference type="PANTHER" id="PTHR24276:SF98">
    <property type="entry name" value="FI18310P1-RELATED"/>
    <property type="match status" value="1"/>
</dbReference>
<evidence type="ECO:0000313" key="6">
    <source>
        <dbReference type="EMBL" id="CAI65573.1"/>
    </source>
</evidence>
<dbReference type="InterPro" id="IPR009003">
    <property type="entry name" value="Peptidase_S1_PA"/>
</dbReference>
<organism evidence="6 7">
    <name type="scientific">Emiliania huxleyi virus 86 (isolate United Kingdom/English Channel/1999)</name>
    <name type="common">EhV-86</name>
    <dbReference type="NCBI Taxonomy" id="654925"/>
    <lineage>
        <taxon>Viruses</taxon>
        <taxon>Varidnaviria</taxon>
        <taxon>Bamfordvirae</taxon>
        <taxon>Nucleocytoviricota</taxon>
        <taxon>Megaviricetes</taxon>
        <taxon>Algavirales</taxon>
        <taxon>Phycodnaviridae</taxon>
        <taxon>Coccolithovirus</taxon>
        <taxon>Coccolithovirus huxleyi</taxon>
        <taxon>Emiliania huxleyi virus 86</taxon>
    </lineage>
</organism>
<dbReference type="KEGG" id="vg:3654877"/>
<proteinExistence type="inferred from homology"/>
<dbReference type="RefSeq" id="YP_293904.1">
    <property type="nucleotide sequence ID" value="NC_007346.1"/>
</dbReference>
<feature type="transmembrane region" description="Helical" evidence="4">
    <location>
        <begin position="269"/>
        <end position="293"/>
    </location>
</feature>
<dbReference type="EMBL" id="AJ890364">
    <property type="protein sequence ID" value="CAI65573.1"/>
    <property type="molecule type" value="Genomic_DNA"/>
</dbReference>
<dbReference type="InterPro" id="IPR001254">
    <property type="entry name" value="Trypsin_dom"/>
</dbReference>
<dbReference type="InterPro" id="IPR050430">
    <property type="entry name" value="Peptidase_S1"/>
</dbReference>
<dbReference type="InterPro" id="IPR043504">
    <property type="entry name" value="Peptidase_S1_PA_chymotrypsin"/>
</dbReference>
<evidence type="ECO:0000256" key="3">
    <source>
        <dbReference type="ARBA" id="ARBA00023157"/>
    </source>
</evidence>
<sequence length="302" mass="33037">MLLLLVKCMYAMPIIDTRIIGGDDIHITEYPATVSLNVYKTAHICGGTLIGSRWVVTAAHCINPDNSPGFYSINLNSTFIGDDALVDYTVKQYVIHPEYDETKITSDIAILELDRDVTYLAKKAILSTTQPTVGIDVHTVGWGVIAYDGGNNGYLSAKLQYTNGVVTSPLNCQIHEDRPGIVCMDPREDSTTCNGDSGTGLYDDDETLIGVTSFGYNRFDQCSHYYPSGFARIDYFIDFICSNTDSSVQYTNGSCTDPPPKNTEPVPQVIIIGTIVGVIVLGAILSFIVGYCVRRRNRNLAA</sequence>
<feature type="domain" description="Peptidase S1" evidence="5">
    <location>
        <begin position="19"/>
        <end position="245"/>
    </location>
</feature>
<protein>
    <submittedName>
        <fullName evidence="6">Putative serine protease</fullName>
    </submittedName>
</protein>
<name>Q4A2Y3_EHV8U</name>
<reference evidence="6 7" key="1">
    <citation type="journal article" date="2005" name="Science">
        <title>Complete genome sequence and lytic phase transcription profile of a Coccolithovirus.</title>
        <authorList>
            <person name="Wilson W.H."/>
            <person name="Schroeder D.C."/>
            <person name="Allen M.J."/>
            <person name="Holden M.T.G."/>
            <person name="Parkhill J."/>
            <person name="Barrell B.G."/>
            <person name="Churcher C."/>
            <person name="Hamlin N."/>
            <person name="Mungall K."/>
            <person name="Norbertczak H."/>
            <person name="Quail M.A."/>
            <person name="Price C."/>
            <person name="Rabbinowitsch E."/>
            <person name="Walker D."/>
            <person name="Craigon M."/>
            <person name="Roy D."/>
            <person name="Ghazal P."/>
        </authorList>
    </citation>
    <scope>NUCLEOTIDE SEQUENCE [LARGE SCALE GENOMIC DNA]</scope>
    <source>
        <strain evidence="7">Isolate United Kingdom/English Channel/1999</strain>
    </source>
</reference>
<dbReference type="GO" id="GO:0006508">
    <property type="term" value="P:proteolysis"/>
    <property type="evidence" value="ECO:0007669"/>
    <property type="project" value="UniProtKB-KW"/>
</dbReference>
<dbReference type="FunFam" id="2.40.10.10:FF:000068">
    <property type="entry name" value="transmembrane protease serine 2"/>
    <property type="match status" value="1"/>
</dbReference>
<dbReference type="Gene3D" id="2.40.10.10">
    <property type="entry name" value="Trypsin-like serine proteases"/>
    <property type="match status" value="1"/>
</dbReference>
<keyword evidence="3" id="KW-1015">Disulfide bond</keyword>
<dbReference type="InterPro" id="IPR018114">
    <property type="entry name" value="TRYPSIN_HIS"/>
</dbReference>
<evidence type="ECO:0000256" key="4">
    <source>
        <dbReference type="SAM" id="Phobius"/>
    </source>
</evidence>
<keyword evidence="4" id="KW-0472">Membrane</keyword>
<keyword evidence="7" id="KW-1185">Reference proteome</keyword>
<keyword evidence="6" id="KW-0645">Protease</keyword>
<accession>Q4A2Y3</accession>